<dbReference type="SUPFAM" id="SSF46689">
    <property type="entry name" value="Homeodomain-like"/>
    <property type="match status" value="1"/>
</dbReference>
<dbReference type="RefSeq" id="WP_071085411.1">
    <property type="nucleotide sequence ID" value="NZ_MBLM01000120.1"/>
</dbReference>
<evidence type="ECO:0000256" key="2">
    <source>
        <dbReference type="PROSITE-ProRule" id="PRU00335"/>
    </source>
</evidence>
<dbReference type="GO" id="GO:0000976">
    <property type="term" value="F:transcription cis-regulatory region binding"/>
    <property type="evidence" value="ECO:0007669"/>
    <property type="project" value="TreeGrafter"/>
</dbReference>
<dbReference type="InterPro" id="IPR001647">
    <property type="entry name" value="HTH_TetR"/>
</dbReference>
<dbReference type="Gene3D" id="1.10.357.10">
    <property type="entry name" value="Tetracycline Repressor, domain 2"/>
    <property type="match status" value="1"/>
</dbReference>
<dbReference type="PANTHER" id="PTHR30055">
    <property type="entry name" value="HTH-TYPE TRANSCRIPTIONAL REGULATOR RUTR"/>
    <property type="match status" value="1"/>
</dbReference>
<proteinExistence type="predicted"/>
<evidence type="ECO:0000256" key="1">
    <source>
        <dbReference type="ARBA" id="ARBA00023125"/>
    </source>
</evidence>
<evidence type="ECO:0000259" key="4">
    <source>
        <dbReference type="PROSITE" id="PS50977"/>
    </source>
</evidence>
<sequence length="231" mass="24100">MDGQERVDAARNRAAILAAAAALFDRDGAESVSMSDIAEAAGVGKGTVFRRFGDRTALIEAVLMPRVNGLSQQVEHGAPPLGPGGSPAEATRAYLDALLDFVVGNRTLIRALENRGPNVYYANASSRYWIAELTRRLTVARPEEDADYLAHVLFTALRADVVDYLMTAREMSLQRIRAGLHTLAGVTYPGTPASGEIAGGPVPGSPTADSPTAGDPVAVGDVQAAGTRAGG</sequence>
<evidence type="ECO:0000256" key="3">
    <source>
        <dbReference type="SAM" id="MobiDB-lite"/>
    </source>
</evidence>
<evidence type="ECO:0000313" key="6">
    <source>
        <dbReference type="Proteomes" id="UP000179627"/>
    </source>
</evidence>
<dbReference type="PROSITE" id="PS50977">
    <property type="entry name" value="HTH_TETR_2"/>
    <property type="match status" value="1"/>
</dbReference>
<keyword evidence="6" id="KW-1185">Reference proteome</keyword>
<feature type="domain" description="HTH tetR-type" evidence="4">
    <location>
        <begin position="10"/>
        <end position="70"/>
    </location>
</feature>
<gene>
    <name evidence="5" type="ORF">CC117_19105</name>
</gene>
<dbReference type="EMBL" id="MBLM01000120">
    <property type="protein sequence ID" value="OHV35761.1"/>
    <property type="molecule type" value="Genomic_DNA"/>
</dbReference>
<accession>A0A1S1QQP4</accession>
<dbReference type="AlphaFoldDB" id="A0A1S1QQP4"/>
<dbReference type="PRINTS" id="PR00455">
    <property type="entry name" value="HTHTETR"/>
</dbReference>
<feature type="region of interest" description="Disordered" evidence="3">
    <location>
        <begin position="194"/>
        <end position="231"/>
    </location>
</feature>
<protein>
    <submittedName>
        <fullName evidence="5">TetR family transcriptional regulator</fullName>
    </submittedName>
</protein>
<comment type="caution">
    <text evidence="5">The sequence shown here is derived from an EMBL/GenBank/DDBJ whole genome shotgun (WGS) entry which is preliminary data.</text>
</comment>
<name>A0A1S1QQP4_9ACTN</name>
<dbReference type="PANTHER" id="PTHR30055:SF209">
    <property type="entry name" value="POSSIBLE TRANSCRIPTIONAL REGULATORY PROTEIN (PROBABLY TETR-FAMILY)"/>
    <property type="match status" value="1"/>
</dbReference>
<organism evidence="5 6">
    <name type="scientific">Parafrankia colletiae</name>
    <dbReference type="NCBI Taxonomy" id="573497"/>
    <lineage>
        <taxon>Bacteria</taxon>
        <taxon>Bacillati</taxon>
        <taxon>Actinomycetota</taxon>
        <taxon>Actinomycetes</taxon>
        <taxon>Frankiales</taxon>
        <taxon>Frankiaceae</taxon>
        <taxon>Parafrankia</taxon>
    </lineage>
</organism>
<dbReference type="InterPro" id="IPR009057">
    <property type="entry name" value="Homeodomain-like_sf"/>
</dbReference>
<dbReference type="InterPro" id="IPR050109">
    <property type="entry name" value="HTH-type_TetR-like_transc_reg"/>
</dbReference>
<dbReference type="GO" id="GO:0003700">
    <property type="term" value="F:DNA-binding transcription factor activity"/>
    <property type="evidence" value="ECO:0007669"/>
    <property type="project" value="TreeGrafter"/>
</dbReference>
<dbReference type="OrthoDB" id="5190841at2"/>
<keyword evidence="1 2" id="KW-0238">DNA-binding</keyword>
<evidence type="ECO:0000313" key="5">
    <source>
        <dbReference type="EMBL" id="OHV35761.1"/>
    </source>
</evidence>
<feature type="DNA-binding region" description="H-T-H motif" evidence="2">
    <location>
        <begin position="33"/>
        <end position="52"/>
    </location>
</feature>
<dbReference type="Proteomes" id="UP000179627">
    <property type="component" value="Unassembled WGS sequence"/>
</dbReference>
<reference evidence="6" key="1">
    <citation type="submission" date="2016-07" db="EMBL/GenBank/DDBJ databases">
        <title>Sequence Frankia sp. strain CcI1.17.</title>
        <authorList>
            <person name="Ghodhbane-Gtari F."/>
            <person name="Swanson E."/>
            <person name="Gueddou A."/>
            <person name="Morris K."/>
            <person name="Hezbri K."/>
            <person name="Ktari A."/>
            <person name="Nouioui I."/>
            <person name="Abebe-Akele F."/>
            <person name="Simpson S."/>
            <person name="Thomas K."/>
            <person name="Gtari M."/>
            <person name="Tisa L.S."/>
            <person name="Hurst S."/>
        </authorList>
    </citation>
    <scope>NUCLEOTIDE SEQUENCE [LARGE SCALE GENOMIC DNA]</scope>
    <source>
        <strain evidence="6">Cc1.17</strain>
    </source>
</reference>
<dbReference type="Pfam" id="PF00440">
    <property type="entry name" value="TetR_N"/>
    <property type="match status" value="1"/>
</dbReference>